<feature type="binding site" evidence="9">
    <location>
        <begin position="244"/>
        <end position="245"/>
    </location>
    <ligand>
        <name>FMN</name>
        <dbReference type="ChEBI" id="CHEBI:58210"/>
    </ligand>
</feature>
<keyword evidence="7 9" id="KW-0665">Pyrimidine biosynthesis</keyword>
<dbReference type="EMBL" id="JQJD01000065">
    <property type="protein sequence ID" value="KGN78094.1"/>
    <property type="molecule type" value="Genomic_DNA"/>
</dbReference>
<keyword evidence="6 9" id="KW-0288">FMN</keyword>
<evidence type="ECO:0000256" key="8">
    <source>
        <dbReference type="ARBA" id="ARBA00023002"/>
    </source>
</evidence>
<evidence type="ECO:0000313" key="11">
    <source>
        <dbReference type="EMBL" id="KGN78094.1"/>
    </source>
</evidence>
<evidence type="ECO:0000313" key="12">
    <source>
        <dbReference type="Proteomes" id="UP000030125"/>
    </source>
</evidence>
<keyword evidence="12" id="KW-1185">Reference proteome</keyword>
<feature type="binding site" evidence="9">
    <location>
        <position position="100"/>
    </location>
    <ligand>
        <name>FMN</name>
        <dbReference type="ChEBI" id="CHEBI:58210"/>
    </ligand>
</feature>
<dbReference type="InterPro" id="IPR012135">
    <property type="entry name" value="Dihydroorotate_DH_1_2"/>
</dbReference>
<dbReference type="Proteomes" id="UP000030125">
    <property type="component" value="Unassembled WGS sequence"/>
</dbReference>
<dbReference type="OrthoDB" id="9794954at2"/>
<feature type="active site" description="Nucleophile" evidence="9">
    <location>
        <position position="131"/>
    </location>
</feature>
<evidence type="ECO:0000256" key="1">
    <source>
        <dbReference type="ARBA" id="ARBA00004496"/>
    </source>
</evidence>
<feature type="binding site" evidence="9">
    <location>
        <position position="166"/>
    </location>
    <ligand>
        <name>FMN</name>
        <dbReference type="ChEBI" id="CHEBI:58210"/>
    </ligand>
</feature>
<accession>A0A0A2ENY8</accession>
<evidence type="ECO:0000256" key="9">
    <source>
        <dbReference type="HAMAP-Rule" id="MF_00224"/>
    </source>
</evidence>
<dbReference type="InterPro" id="IPR001295">
    <property type="entry name" value="Dihydroorotate_DH_CS"/>
</dbReference>
<evidence type="ECO:0000256" key="4">
    <source>
        <dbReference type="ARBA" id="ARBA00022490"/>
    </source>
</evidence>
<evidence type="ECO:0000256" key="7">
    <source>
        <dbReference type="ARBA" id="ARBA00022975"/>
    </source>
</evidence>
<dbReference type="STRING" id="36874.HQ34_04010"/>
<comment type="similarity">
    <text evidence="3 9">Belongs to the dihydroorotate dehydrogenase family. Type 1 subfamily.</text>
</comment>
<reference evidence="11 12" key="1">
    <citation type="submission" date="2014-08" db="EMBL/GenBank/DDBJ databases">
        <title>Porphyromonas cangingivalis strain:COT-109_OH1386 Genome sequencing.</title>
        <authorList>
            <person name="Wallis C."/>
            <person name="Deusch O."/>
            <person name="O'Flynn C."/>
            <person name="Davis I."/>
            <person name="Jospin G."/>
            <person name="Darling A.E."/>
            <person name="Coil D.A."/>
            <person name="Alexiev A."/>
            <person name="Horsfall A."/>
            <person name="Kirkwood N."/>
            <person name="Harris S."/>
            <person name="Eisen J.A."/>
        </authorList>
    </citation>
    <scope>NUCLEOTIDE SEQUENCE [LARGE SCALE GENOMIC DNA]</scope>
    <source>
        <strain evidence="12">COT-109 OH1386</strain>
    </source>
</reference>
<comment type="cofactor">
    <cofactor evidence="9">
        <name>FMN</name>
        <dbReference type="ChEBI" id="CHEBI:58210"/>
    </cofactor>
    <text evidence="9">Binds 1 FMN per subunit.</text>
</comment>
<feature type="binding site" evidence="9">
    <location>
        <begin position="46"/>
        <end position="47"/>
    </location>
    <ligand>
        <name>FMN</name>
        <dbReference type="ChEBI" id="CHEBI:58210"/>
    </ligand>
</feature>
<feature type="binding site" evidence="9">
    <location>
        <position position="22"/>
    </location>
    <ligand>
        <name>FMN</name>
        <dbReference type="ChEBI" id="CHEBI:58210"/>
    </ligand>
</feature>
<evidence type="ECO:0000259" key="10">
    <source>
        <dbReference type="Pfam" id="PF01180"/>
    </source>
</evidence>
<keyword evidence="5 9" id="KW-0285">Flavoprotein</keyword>
<dbReference type="InterPro" id="IPR050074">
    <property type="entry name" value="DHO_dehydrogenase"/>
</dbReference>
<dbReference type="PIRSF" id="PIRSF000164">
    <property type="entry name" value="DHO_oxidase"/>
    <property type="match status" value="1"/>
</dbReference>
<comment type="catalytic activity">
    <reaction evidence="9">
        <text>(S)-dihydroorotate + A = orotate + AH2</text>
        <dbReference type="Rhea" id="RHEA:18073"/>
        <dbReference type="ChEBI" id="CHEBI:13193"/>
        <dbReference type="ChEBI" id="CHEBI:17499"/>
        <dbReference type="ChEBI" id="CHEBI:30839"/>
        <dbReference type="ChEBI" id="CHEBI:30864"/>
    </reaction>
</comment>
<keyword evidence="4 9" id="KW-0963">Cytoplasm</keyword>
<feature type="binding site" evidence="9">
    <location>
        <begin position="193"/>
        <end position="194"/>
    </location>
    <ligand>
        <name>substrate</name>
    </ligand>
</feature>
<dbReference type="PROSITE" id="PS00912">
    <property type="entry name" value="DHODEHASE_2"/>
    <property type="match status" value="1"/>
</dbReference>
<dbReference type="HAMAP" id="MF_00224">
    <property type="entry name" value="DHO_dh_type1"/>
    <property type="match status" value="1"/>
</dbReference>
<dbReference type="InterPro" id="IPR033888">
    <property type="entry name" value="DHOD_1B"/>
</dbReference>
<keyword evidence="8 9" id="KW-0560">Oxidoreductase</keyword>
<evidence type="ECO:0000256" key="2">
    <source>
        <dbReference type="ARBA" id="ARBA00004725"/>
    </source>
</evidence>
<evidence type="ECO:0000256" key="6">
    <source>
        <dbReference type="ARBA" id="ARBA00022643"/>
    </source>
</evidence>
<feature type="binding site" evidence="9">
    <location>
        <begin position="70"/>
        <end position="74"/>
    </location>
    <ligand>
        <name>substrate</name>
    </ligand>
</feature>
<name>A0A0A2ENY8_PORCN</name>
<dbReference type="Pfam" id="PF01180">
    <property type="entry name" value="DHO_dh"/>
    <property type="match status" value="1"/>
</dbReference>
<proteinExistence type="inferred from homology"/>
<comment type="pathway">
    <text evidence="2 9">Pyrimidine metabolism; UMP biosynthesis via de novo pathway.</text>
</comment>
<dbReference type="InterPro" id="IPR005720">
    <property type="entry name" value="Dihydroorotate_DH_cat"/>
</dbReference>
<dbReference type="PANTHER" id="PTHR48109">
    <property type="entry name" value="DIHYDROOROTATE DEHYDROGENASE (QUINONE), MITOCHONDRIAL-RELATED"/>
    <property type="match status" value="1"/>
</dbReference>
<organism evidence="11 12">
    <name type="scientific">Porphyromonas cangingivalis</name>
    <dbReference type="NCBI Taxonomy" id="36874"/>
    <lineage>
        <taxon>Bacteria</taxon>
        <taxon>Pseudomonadati</taxon>
        <taxon>Bacteroidota</taxon>
        <taxon>Bacteroidia</taxon>
        <taxon>Bacteroidales</taxon>
        <taxon>Porphyromonadaceae</taxon>
        <taxon>Porphyromonas</taxon>
    </lineage>
</organism>
<dbReference type="GO" id="GO:0005737">
    <property type="term" value="C:cytoplasm"/>
    <property type="evidence" value="ECO:0007669"/>
    <property type="project" value="UniProtKB-SubCell"/>
</dbReference>
<feature type="domain" description="Dihydroorotate dehydrogenase catalytic" evidence="10">
    <location>
        <begin position="5"/>
        <end position="287"/>
    </location>
</feature>
<dbReference type="UniPathway" id="UPA00070"/>
<sequence length="304" mass="32332">MERNLKVKIGALELKNPVMTASGTFGDGILMNDVYDVSRLGAIFAKGTTLHHREGNPPCRMAETASGMLNAVGLQNKGVHYFAEHIYPEATALGTEIIVNVSGSTIEDYLETTEVIAGLDKIKAIELNISCPNVKEGGMAFGVTCEGISSIVKAVREVYPKTLIVKLSPNVSDIALMARTAEANGADAVSLVNTFLGMAVDAERRRPKLSTVTGGLSGPCIKPIALRMVWQVAKAVNIPVVGLGGICTWQDAIEFMLCGASAIQVGTYNFVDPLAPLKILSGIEDYMQRHGVTDINDLVGALEV</sequence>
<dbReference type="CDD" id="cd04740">
    <property type="entry name" value="DHOD_1B_like"/>
    <property type="match status" value="1"/>
</dbReference>
<dbReference type="GO" id="GO:0006207">
    <property type="term" value="P:'de novo' pyrimidine nucleobase biosynthetic process"/>
    <property type="evidence" value="ECO:0007669"/>
    <property type="project" value="InterPro"/>
</dbReference>
<dbReference type="Gene3D" id="3.20.20.70">
    <property type="entry name" value="Aldolase class I"/>
    <property type="match status" value="1"/>
</dbReference>
<dbReference type="NCBIfam" id="NF005574">
    <property type="entry name" value="PRK07259.1"/>
    <property type="match status" value="1"/>
</dbReference>
<gene>
    <name evidence="9" type="primary">pyrD</name>
    <name evidence="11" type="ORF">HQ35_10400</name>
</gene>
<dbReference type="FunFam" id="3.20.20.70:FF:000027">
    <property type="entry name" value="Dihydropyrimidine dehydrogenase [NADP(+)]"/>
    <property type="match status" value="1"/>
</dbReference>
<dbReference type="GO" id="GO:0004152">
    <property type="term" value="F:dihydroorotate dehydrogenase activity"/>
    <property type="evidence" value="ECO:0007669"/>
    <property type="project" value="UniProtKB-UniRule"/>
</dbReference>
<feature type="binding site" evidence="9">
    <location>
        <position position="46"/>
    </location>
    <ligand>
        <name>substrate</name>
    </ligand>
</feature>
<evidence type="ECO:0000256" key="3">
    <source>
        <dbReference type="ARBA" id="ARBA00008008"/>
    </source>
</evidence>
<evidence type="ECO:0000256" key="5">
    <source>
        <dbReference type="ARBA" id="ARBA00022630"/>
    </source>
</evidence>
<dbReference type="InterPro" id="IPR049622">
    <property type="entry name" value="Dihydroorotate_DH_I"/>
</dbReference>
<dbReference type="PANTHER" id="PTHR48109:SF1">
    <property type="entry name" value="DIHYDROOROTATE DEHYDROGENASE (FUMARATE)"/>
    <property type="match status" value="1"/>
</dbReference>
<dbReference type="AlphaFoldDB" id="A0A0A2ENY8"/>
<dbReference type="InterPro" id="IPR013785">
    <property type="entry name" value="Aldolase_TIM"/>
</dbReference>
<feature type="binding site" evidence="9">
    <location>
        <position position="192"/>
    </location>
    <ligand>
        <name>FMN</name>
        <dbReference type="ChEBI" id="CHEBI:58210"/>
    </ligand>
</feature>
<protein>
    <recommendedName>
        <fullName evidence="9">Dihydroorotate dehydrogenase</fullName>
        <shortName evidence="9">DHOD</shortName>
        <shortName evidence="9">DHODase</shortName>
        <shortName evidence="9">DHOdehase</shortName>
        <ecNumber evidence="9">1.3.-.-</ecNumber>
    </recommendedName>
</protein>
<feature type="binding site" evidence="9">
    <location>
        <begin position="266"/>
        <end position="267"/>
    </location>
    <ligand>
        <name>FMN</name>
        <dbReference type="ChEBI" id="CHEBI:58210"/>
    </ligand>
</feature>
<dbReference type="GO" id="GO:0044205">
    <property type="term" value="P:'de novo' UMP biosynthetic process"/>
    <property type="evidence" value="ECO:0007669"/>
    <property type="project" value="UniProtKB-UniRule"/>
</dbReference>
<dbReference type="EC" id="1.3.-.-" evidence="9"/>
<comment type="caution">
    <text evidence="11">The sequence shown here is derived from an EMBL/GenBank/DDBJ whole genome shotgun (WGS) entry which is preliminary data.</text>
</comment>
<dbReference type="NCBIfam" id="TIGR01037">
    <property type="entry name" value="pyrD_sub1_fam"/>
    <property type="match status" value="1"/>
</dbReference>
<comment type="function">
    <text evidence="9">Catalyzes the conversion of dihydroorotate to orotate.</text>
</comment>
<dbReference type="RefSeq" id="WP_036852992.1">
    <property type="nucleotide sequence ID" value="NZ_JQJD01000065.1"/>
</dbReference>
<dbReference type="InterPro" id="IPR024920">
    <property type="entry name" value="Dihydroorotate_DH_1"/>
</dbReference>
<comment type="subcellular location">
    <subcellularLocation>
        <location evidence="1 9">Cytoplasm</location>
    </subcellularLocation>
</comment>
<dbReference type="SUPFAM" id="SSF51395">
    <property type="entry name" value="FMN-linked oxidoreductases"/>
    <property type="match status" value="1"/>
</dbReference>
<dbReference type="eggNOG" id="COG0167">
    <property type="taxonomic scope" value="Bacteria"/>
</dbReference>
<feature type="binding site" evidence="9">
    <location>
        <position position="128"/>
    </location>
    <ligand>
        <name>FMN</name>
        <dbReference type="ChEBI" id="CHEBI:58210"/>
    </ligand>
</feature>
<feature type="binding site" evidence="9">
    <location>
        <position position="128"/>
    </location>
    <ligand>
        <name>substrate</name>
    </ligand>
</feature>
<feature type="binding site" evidence="9">
    <location>
        <position position="218"/>
    </location>
    <ligand>
        <name>FMN</name>
        <dbReference type="ChEBI" id="CHEBI:58210"/>
    </ligand>
</feature>